<proteinExistence type="predicted"/>
<dbReference type="RefSeq" id="WP_344485180.1">
    <property type="nucleotide sequence ID" value="NZ_BAAASB010000027.1"/>
</dbReference>
<dbReference type="EMBL" id="JBHSKP010000031">
    <property type="protein sequence ID" value="MFC5156198.1"/>
    <property type="molecule type" value="Genomic_DNA"/>
</dbReference>
<evidence type="ECO:0000313" key="1">
    <source>
        <dbReference type="EMBL" id="MFC5156198.1"/>
    </source>
</evidence>
<protein>
    <submittedName>
        <fullName evidence="1">Uncharacterized protein</fullName>
    </submittedName>
</protein>
<accession>A0ABW0AQY9</accession>
<reference evidence="2" key="1">
    <citation type="journal article" date="2019" name="Int. J. Syst. Evol. Microbiol.">
        <title>The Global Catalogue of Microorganisms (GCM) 10K type strain sequencing project: providing services to taxonomists for standard genome sequencing and annotation.</title>
        <authorList>
            <consortium name="The Broad Institute Genomics Platform"/>
            <consortium name="The Broad Institute Genome Sequencing Center for Infectious Disease"/>
            <person name="Wu L."/>
            <person name="Ma J."/>
        </authorList>
    </citation>
    <scope>NUCLEOTIDE SEQUENCE [LARGE SCALE GENOMIC DNA]</scope>
    <source>
        <strain evidence="2">PCU 266</strain>
    </source>
</reference>
<evidence type="ECO:0000313" key="2">
    <source>
        <dbReference type="Proteomes" id="UP001596160"/>
    </source>
</evidence>
<keyword evidence="2" id="KW-1185">Reference proteome</keyword>
<organism evidence="1 2">
    <name type="scientific">Streptomyces amakusaensis</name>
    <dbReference type="NCBI Taxonomy" id="67271"/>
    <lineage>
        <taxon>Bacteria</taxon>
        <taxon>Bacillati</taxon>
        <taxon>Actinomycetota</taxon>
        <taxon>Actinomycetes</taxon>
        <taxon>Kitasatosporales</taxon>
        <taxon>Streptomycetaceae</taxon>
        <taxon>Streptomyces</taxon>
    </lineage>
</organism>
<sequence>MTEDFKFRFRRGAQGLAANLRAGAHSLEEAPAHGIQIYKNIWLALPESGLHWKDTAWLAFGVSLNAPALSRLRPEGSLIRVTALTYPLSDYRAEVAALAMDGWLHARFALKRPGASVGYDATRDQYTFAWGDITDPFSDPPTE</sequence>
<name>A0ABW0AQY9_9ACTN</name>
<dbReference type="Proteomes" id="UP001596160">
    <property type="component" value="Unassembled WGS sequence"/>
</dbReference>
<gene>
    <name evidence="1" type="ORF">ACFPRH_31250</name>
</gene>
<comment type="caution">
    <text evidence="1">The sequence shown here is derived from an EMBL/GenBank/DDBJ whole genome shotgun (WGS) entry which is preliminary data.</text>
</comment>